<accession>A0A5B7F4K5</accession>
<organism evidence="1 2">
    <name type="scientific">Portunus trituberculatus</name>
    <name type="common">Swimming crab</name>
    <name type="synonym">Neptunus trituberculatus</name>
    <dbReference type="NCBI Taxonomy" id="210409"/>
    <lineage>
        <taxon>Eukaryota</taxon>
        <taxon>Metazoa</taxon>
        <taxon>Ecdysozoa</taxon>
        <taxon>Arthropoda</taxon>
        <taxon>Crustacea</taxon>
        <taxon>Multicrustacea</taxon>
        <taxon>Malacostraca</taxon>
        <taxon>Eumalacostraca</taxon>
        <taxon>Eucarida</taxon>
        <taxon>Decapoda</taxon>
        <taxon>Pleocyemata</taxon>
        <taxon>Brachyura</taxon>
        <taxon>Eubrachyura</taxon>
        <taxon>Portunoidea</taxon>
        <taxon>Portunidae</taxon>
        <taxon>Portuninae</taxon>
        <taxon>Portunus</taxon>
    </lineage>
</organism>
<name>A0A5B7F4K5_PORTR</name>
<dbReference type="Proteomes" id="UP000324222">
    <property type="component" value="Unassembled WGS sequence"/>
</dbReference>
<gene>
    <name evidence="1" type="ORF">E2C01_033745</name>
</gene>
<dbReference type="EMBL" id="VSRR010004610">
    <property type="protein sequence ID" value="MPC40189.1"/>
    <property type="molecule type" value="Genomic_DNA"/>
</dbReference>
<protein>
    <recommendedName>
        <fullName evidence="3">DDE Tnp4 domain-containing protein</fullName>
    </recommendedName>
</protein>
<keyword evidence="2" id="KW-1185">Reference proteome</keyword>
<evidence type="ECO:0000313" key="2">
    <source>
        <dbReference type="Proteomes" id="UP000324222"/>
    </source>
</evidence>
<evidence type="ECO:0000313" key="1">
    <source>
        <dbReference type="EMBL" id="MPC40189.1"/>
    </source>
</evidence>
<evidence type="ECO:0008006" key="3">
    <source>
        <dbReference type="Google" id="ProtNLM"/>
    </source>
</evidence>
<reference evidence="1 2" key="1">
    <citation type="submission" date="2019-05" db="EMBL/GenBank/DDBJ databases">
        <title>Another draft genome of Portunus trituberculatus and its Hox gene families provides insights of decapod evolution.</title>
        <authorList>
            <person name="Jeong J.-H."/>
            <person name="Song I."/>
            <person name="Kim S."/>
            <person name="Choi T."/>
            <person name="Kim D."/>
            <person name="Ryu S."/>
            <person name="Kim W."/>
        </authorList>
    </citation>
    <scope>NUCLEOTIDE SEQUENCE [LARGE SCALE GENOMIC DNA]</scope>
    <source>
        <tissue evidence="1">Muscle</tissue>
    </source>
</reference>
<sequence>MVEAVGQRRRHLRSFRDRRDGCERETVTAGCRLEGDSGYPSKKWLLTLYLRPLPGPQSNYNSFTTMLRLAFLR</sequence>
<proteinExistence type="predicted"/>
<dbReference type="AlphaFoldDB" id="A0A5B7F4K5"/>
<comment type="caution">
    <text evidence="1">The sequence shown here is derived from an EMBL/GenBank/DDBJ whole genome shotgun (WGS) entry which is preliminary data.</text>
</comment>